<reference evidence="4" key="1">
    <citation type="submission" date="2016-11" db="EMBL/GenBank/DDBJ databases">
        <authorList>
            <person name="Shukria A."/>
            <person name="Stevens D.C."/>
        </authorList>
    </citation>
    <scope>NUCLEOTIDE SEQUENCE [LARGE SCALE GENOMIC DNA]</scope>
    <source>
        <strain evidence="4">Cbfe23</strain>
    </source>
</reference>
<evidence type="ECO:0000256" key="1">
    <source>
        <dbReference type="SAM" id="MobiDB-lite"/>
    </source>
</evidence>
<keyword evidence="4" id="KW-1185">Reference proteome</keyword>
<feature type="compositionally biased region" description="Gly residues" evidence="1">
    <location>
        <begin position="72"/>
        <end position="91"/>
    </location>
</feature>
<sequence>MALALLGSTPLVALAQQQGAVAQQQQPAAGPTGAASIQQGQDTAGPGTFGPFGQQGNAGLDGVPLQNNTQAGGTGLQGTGGTGTAGPGGPTYRGTTPEMPSATPFLNPGTQTGTGAAGGTGGSGGNAGATTGGGNTGATGGSGGQGSLADLQRRVEALEREVSNLRGTGGTGGAGGPGAGGAASAPRDTNNTNASRNNDAQPIAVAIVEFDGRVRDVTPQHIEVVDVTDGTVSRLAIDDRTRAFKGSTRKQIPIKEITEGARVQTSFAYIDGVERARDIVVQSSPRRSQK</sequence>
<organism evidence="3 4">
    <name type="scientific">Cystobacter ferrugineus</name>
    <dbReference type="NCBI Taxonomy" id="83449"/>
    <lineage>
        <taxon>Bacteria</taxon>
        <taxon>Pseudomonadati</taxon>
        <taxon>Myxococcota</taxon>
        <taxon>Myxococcia</taxon>
        <taxon>Myxococcales</taxon>
        <taxon>Cystobacterineae</taxon>
        <taxon>Archangiaceae</taxon>
        <taxon>Cystobacter</taxon>
    </lineage>
</organism>
<dbReference type="STRING" id="83449.BON30_35315"/>
<keyword evidence="2" id="KW-0732">Signal</keyword>
<feature type="compositionally biased region" description="Low complexity" evidence="1">
    <location>
        <begin position="17"/>
        <end position="35"/>
    </location>
</feature>
<feature type="region of interest" description="Disordered" evidence="1">
    <location>
        <begin position="163"/>
        <end position="198"/>
    </location>
</feature>
<dbReference type="Proteomes" id="UP000182229">
    <property type="component" value="Unassembled WGS sequence"/>
</dbReference>
<feature type="region of interest" description="Disordered" evidence="1">
    <location>
        <begin position="17"/>
        <end position="148"/>
    </location>
</feature>
<feature type="signal peptide" evidence="2">
    <location>
        <begin position="1"/>
        <end position="15"/>
    </location>
</feature>
<evidence type="ECO:0008006" key="5">
    <source>
        <dbReference type="Google" id="ProtNLM"/>
    </source>
</evidence>
<reference evidence="3 4" key="2">
    <citation type="submission" date="2016-12" db="EMBL/GenBank/DDBJ databases">
        <title>Draft Genome Sequence of Cystobacter ferrugineus Strain Cbfe23.</title>
        <authorList>
            <person name="Akbar S."/>
            <person name="Dowd S.E."/>
            <person name="Stevens D.C."/>
        </authorList>
    </citation>
    <scope>NUCLEOTIDE SEQUENCE [LARGE SCALE GENOMIC DNA]</scope>
    <source>
        <strain evidence="3 4">Cbfe23</strain>
    </source>
</reference>
<dbReference type="AlphaFoldDB" id="A0A1L9B0W7"/>
<feature type="compositionally biased region" description="Low complexity" evidence="1">
    <location>
        <begin position="43"/>
        <end position="55"/>
    </location>
</feature>
<evidence type="ECO:0000313" key="4">
    <source>
        <dbReference type="Proteomes" id="UP000182229"/>
    </source>
</evidence>
<feature type="compositionally biased region" description="Polar residues" evidence="1">
    <location>
        <begin position="187"/>
        <end position="198"/>
    </location>
</feature>
<proteinExistence type="predicted"/>
<protein>
    <recommendedName>
        <fullName evidence="5">PE-PGRS family protein</fullName>
    </recommendedName>
</protein>
<feature type="compositionally biased region" description="Gly residues" evidence="1">
    <location>
        <begin position="115"/>
        <end position="146"/>
    </location>
</feature>
<comment type="caution">
    <text evidence="3">The sequence shown here is derived from an EMBL/GenBank/DDBJ whole genome shotgun (WGS) entry which is preliminary data.</text>
</comment>
<feature type="compositionally biased region" description="Gly residues" evidence="1">
    <location>
        <begin position="167"/>
        <end position="181"/>
    </location>
</feature>
<accession>A0A1L9B0W7</accession>
<name>A0A1L9B0W7_9BACT</name>
<evidence type="ECO:0000313" key="3">
    <source>
        <dbReference type="EMBL" id="OJH35891.1"/>
    </source>
</evidence>
<feature type="chain" id="PRO_5012024481" description="PE-PGRS family protein" evidence="2">
    <location>
        <begin position="16"/>
        <end position="290"/>
    </location>
</feature>
<gene>
    <name evidence="3" type="ORF">BON30_35315</name>
</gene>
<evidence type="ECO:0000256" key="2">
    <source>
        <dbReference type="SAM" id="SignalP"/>
    </source>
</evidence>
<dbReference type="EMBL" id="MPIN01000012">
    <property type="protein sequence ID" value="OJH35891.1"/>
    <property type="molecule type" value="Genomic_DNA"/>
</dbReference>